<keyword evidence="1" id="KW-0175">Coiled coil</keyword>
<dbReference type="Pfam" id="PF04375">
    <property type="entry name" value="HemX"/>
    <property type="match status" value="1"/>
</dbReference>
<feature type="coiled-coil region" evidence="1">
    <location>
        <begin position="47"/>
        <end position="124"/>
    </location>
</feature>
<dbReference type="RefSeq" id="WP_173920902.1">
    <property type="nucleotide sequence ID" value="NZ_CADCXY010000004.1"/>
</dbReference>
<dbReference type="EMBL" id="CADCXY010000004">
    <property type="protein sequence ID" value="CAB0151529.1"/>
    <property type="molecule type" value="Genomic_DNA"/>
</dbReference>
<keyword evidence="2" id="KW-1133">Transmembrane helix</keyword>
<reference evidence="3 4" key="1">
    <citation type="submission" date="2020-02" db="EMBL/GenBank/DDBJ databases">
        <authorList>
            <person name="Rodrigo-Torres L."/>
            <person name="Arahal R. D."/>
            <person name="Lucena T."/>
        </authorList>
    </citation>
    <scope>NUCLEOTIDE SEQUENCE [LARGE SCALE GENOMIC DNA]</scope>
    <source>
        <strain evidence="3 4">CECT 9734</strain>
    </source>
</reference>
<gene>
    <name evidence="3" type="primary">hemX</name>
    <name evidence="3" type="ORF">PSI9734_01917</name>
</gene>
<sequence length="365" mass="40775">MANDSKQDTATEQPDTPQKKGSIAWLVVLLLIVIIGLAGWLGYRYVYQDLLATNQNLQQQSAQRQQQLEQLNNELQQLKQQQQRLPQQIEQNLDQVANSLRRNVSDQAQELSDVQRAVQSVQAEFAALDVSQATAWRVLEARHLVEQASHKLYIDQQPELAMQLLELADSHLAALNNPAYQGIRQAINDDKLVLATINTNAHVDTAMALTSLRAQLTSQRWIVSAPSRTLSSTDVAADAPWYTRLQASAQTLFNQLIRVQHRERPIEPQLSMAFVELTKQRVLLQLQLAQQAALTQSDQLYRDSISEAKHLVAEVAAQSDIDLSALQYQLARLASPQLQAELPAQLRSLPLINQKARAITAGATP</sequence>
<keyword evidence="2" id="KW-0472">Membrane</keyword>
<organism evidence="3 4">
    <name type="scientific">Pseudidiomarina piscicola</name>
    <dbReference type="NCBI Taxonomy" id="2614830"/>
    <lineage>
        <taxon>Bacteria</taxon>
        <taxon>Pseudomonadati</taxon>
        <taxon>Pseudomonadota</taxon>
        <taxon>Gammaproteobacteria</taxon>
        <taxon>Alteromonadales</taxon>
        <taxon>Idiomarinaceae</taxon>
        <taxon>Pseudidiomarina</taxon>
    </lineage>
</organism>
<evidence type="ECO:0000256" key="2">
    <source>
        <dbReference type="SAM" id="Phobius"/>
    </source>
</evidence>
<dbReference type="AlphaFoldDB" id="A0A6S6WPM9"/>
<keyword evidence="4" id="KW-1185">Reference proteome</keyword>
<proteinExistence type="predicted"/>
<dbReference type="EC" id="2.1.1.107" evidence="3"/>
<keyword evidence="3" id="KW-0808">Transferase</keyword>
<accession>A0A6S6WPM9</accession>
<dbReference type="Proteomes" id="UP000481517">
    <property type="component" value="Unassembled WGS sequence"/>
</dbReference>
<evidence type="ECO:0000256" key="1">
    <source>
        <dbReference type="SAM" id="Coils"/>
    </source>
</evidence>
<keyword evidence="2" id="KW-0812">Transmembrane</keyword>
<evidence type="ECO:0000313" key="3">
    <source>
        <dbReference type="EMBL" id="CAB0151529.1"/>
    </source>
</evidence>
<dbReference type="GO" id="GO:0004851">
    <property type="term" value="F:uroporphyrin-III C-methyltransferase activity"/>
    <property type="evidence" value="ECO:0007669"/>
    <property type="project" value="UniProtKB-EC"/>
</dbReference>
<dbReference type="PANTHER" id="PTHR38043">
    <property type="entry name" value="PROTEIN HEMX"/>
    <property type="match status" value="1"/>
</dbReference>
<dbReference type="GO" id="GO:0032259">
    <property type="term" value="P:methylation"/>
    <property type="evidence" value="ECO:0007669"/>
    <property type="project" value="UniProtKB-KW"/>
</dbReference>
<name>A0A6S6WPM9_9GAMM</name>
<protein>
    <submittedName>
        <fullName evidence="3">Uroporphyrinogen-III C-methyltransferase</fullName>
        <ecNumber evidence="3">2.1.1.107</ecNumber>
    </submittedName>
</protein>
<feature type="transmembrane region" description="Helical" evidence="2">
    <location>
        <begin position="23"/>
        <end position="43"/>
    </location>
</feature>
<dbReference type="InterPro" id="IPR007470">
    <property type="entry name" value="HemX"/>
</dbReference>
<keyword evidence="3" id="KW-0489">Methyltransferase</keyword>
<evidence type="ECO:0000313" key="4">
    <source>
        <dbReference type="Proteomes" id="UP000481517"/>
    </source>
</evidence>
<dbReference type="PANTHER" id="PTHR38043:SF1">
    <property type="entry name" value="PROTEIN HEMX"/>
    <property type="match status" value="1"/>
</dbReference>